<reference evidence="7" key="2">
    <citation type="submission" date="2021-01" db="UniProtKB">
        <authorList>
            <consortium name="EnsemblPlants"/>
        </authorList>
    </citation>
    <scope>IDENTIFICATION</scope>
</reference>
<dbReference type="InterPro" id="IPR042197">
    <property type="entry name" value="Apaf_helical"/>
</dbReference>
<protein>
    <recommendedName>
        <fullName evidence="6">TIR domain-containing protein</fullName>
    </recommendedName>
</protein>
<evidence type="ECO:0000256" key="2">
    <source>
        <dbReference type="ARBA" id="ARBA00022737"/>
    </source>
</evidence>
<evidence type="ECO:0000256" key="1">
    <source>
        <dbReference type="ARBA" id="ARBA00022614"/>
    </source>
</evidence>
<evidence type="ECO:0000256" key="4">
    <source>
        <dbReference type="ARBA" id="ARBA00023027"/>
    </source>
</evidence>
<feature type="compositionally biased region" description="Basic and acidic residues" evidence="5">
    <location>
        <begin position="1613"/>
        <end position="1625"/>
    </location>
</feature>
<dbReference type="InterPro" id="IPR000157">
    <property type="entry name" value="TIR_dom"/>
</dbReference>
<accession>A0A7N2MYP6</accession>
<dbReference type="Pfam" id="PF00560">
    <property type="entry name" value="LRR_1"/>
    <property type="match status" value="1"/>
</dbReference>
<keyword evidence="1" id="KW-0433">Leucine-rich repeat</keyword>
<dbReference type="GO" id="GO:0007165">
    <property type="term" value="P:signal transduction"/>
    <property type="evidence" value="ECO:0007669"/>
    <property type="project" value="InterPro"/>
</dbReference>
<dbReference type="InterPro" id="IPR058192">
    <property type="entry name" value="WHD_ROQ1-like"/>
</dbReference>
<dbReference type="Proteomes" id="UP000594261">
    <property type="component" value="Chromosome 11"/>
</dbReference>
<dbReference type="GO" id="GO:0006952">
    <property type="term" value="P:defense response"/>
    <property type="evidence" value="ECO:0007669"/>
    <property type="project" value="UniProtKB-KW"/>
</dbReference>
<name>A0A7N2MYP6_QUELO</name>
<dbReference type="InterPro" id="IPR032675">
    <property type="entry name" value="LRR_dom_sf"/>
</dbReference>
<dbReference type="InterPro" id="IPR035897">
    <property type="entry name" value="Toll_tir_struct_dom_sf"/>
</dbReference>
<reference evidence="7 8" key="1">
    <citation type="journal article" date="2016" name="G3 (Bethesda)">
        <title>First Draft Assembly and Annotation of the Genome of a California Endemic Oak Quercus lobata Nee (Fagaceae).</title>
        <authorList>
            <person name="Sork V.L."/>
            <person name="Fitz-Gibbon S.T."/>
            <person name="Puiu D."/>
            <person name="Crepeau M."/>
            <person name="Gugger P.F."/>
            <person name="Sherman R."/>
            <person name="Stevens K."/>
            <person name="Langley C.H."/>
            <person name="Pellegrini M."/>
            <person name="Salzberg S.L."/>
        </authorList>
    </citation>
    <scope>NUCLEOTIDE SEQUENCE [LARGE SCALE GENOMIC DNA]</scope>
    <source>
        <strain evidence="7 8">cv. SW786</strain>
    </source>
</reference>
<dbReference type="Gene3D" id="3.40.50.300">
    <property type="entry name" value="P-loop containing nucleotide triphosphate hydrolases"/>
    <property type="match status" value="1"/>
</dbReference>
<dbReference type="PRINTS" id="PR00364">
    <property type="entry name" value="DISEASERSIST"/>
</dbReference>
<dbReference type="GO" id="GO:0051707">
    <property type="term" value="P:response to other organism"/>
    <property type="evidence" value="ECO:0007669"/>
    <property type="project" value="UniProtKB-ARBA"/>
</dbReference>
<dbReference type="FunFam" id="3.40.50.10140:FF:000007">
    <property type="entry name" value="Disease resistance protein (TIR-NBS-LRR class)"/>
    <property type="match status" value="1"/>
</dbReference>
<keyword evidence="3" id="KW-0611">Plant defense</keyword>
<dbReference type="SMART" id="SM00255">
    <property type="entry name" value="TIR"/>
    <property type="match status" value="1"/>
</dbReference>
<evidence type="ECO:0000256" key="3">
    <source>
        <dbReference type="ARBA" id="ARBA00022821"/>
    </source>
</evidence>
<dbReference type="Pfam" id="PF23282">
    <property type="entry name" value="WHD_ROQ1"/>
    <property type="match status" value="1"/>
</dbReference>
<dbReference type="InParanoid" id="A0A7N2MYP6"/>
<organism evidence="7 8">
    <name type="scientific">Quercus lobata</name>
    <name type="common">Valley oak</name>
    <dbReference type="NCBI Taxonomy" id="97700"/>
    <lineage>
        <taxon>Eukaryota</taxon>
        <taxon>Viridiplantae</taxon>
        <taxon>Streptophyta</taxon>
        <taxon>Embryophyta</taxon>
        <taxon>Tracheophyta</taxon>
        <taxon>Spermatophyta</taxon>
        <taxon>Magnoliopsida</taxon>
        <taxon>eudicotyledons</taxon>
        <taxon>Gunneridae</taxon>
        <taxon>Pentapetalae</taxon>
        <taxon>rosids</taxon>
        <taxon>fabids</taxon>
        <taxon>Fagales</taxon>
        <taxon>Fagaceae</taxon>
        <taxon>Quercus</taxon>
    </lineage>
</organism>
<dbReference type="EnsemblPlants" id="QL11p043122:mrna">
    <property type="protein sequence ID" value="QL11p043122:mrna"/>
    <property type="gene ID" value="QL11p043122"/>
</dbReference>
<dbReference type="InterPro" id="IPR003591">
    <property type="entry name" value="Leu-rich_rpt_typical-subtyp"/>
</dbReference>
<feature type="region of interest" description="Disordered" evidence="5">
    <location>
        <begin position="1613"/>
        <end position="1642"/>
    </location>
</feature>
<dbReference type="SUPFAM" id="SSF52540">
    <property type="entry name" value="P-loop containing nucleoside triphosphate hydrolases"/>
    <property type="match status" value="1"/>
</dbReference>
<dbReference type="Pfam" id="PF01582">
    <property type="entry name" value="TIR"/>
    <property type="match status" value="1"/>
</dbReference>
<sequence length="1761" mass="198102">MSNRFETEWRRDYESVKGAELETIVGLWSGDVLVGSEEDSGQRTEPGLEVVGAALMVGFTASFARSIFLMALVDIETDSSSFPSSSSAAARRKYDVFLSFRGEDTRYKFMGHLYEALIQKGIFTFKDDEKLERGKPISPDLFKAIEESRFAVVILSENYASSSWCLDELAKIICCKNETGMTVLPVFHYVEPSDVRKQMGTFALAFAKHEEKENKERVEKWRDALTQVGSLRGWHLKDHWSEIENIKDIVGWISLHLKYDALPYIAKDLVGINSRMEELEARLALGSNDVRFIGIWGMGGMGKTTLARVVYYMVSIKFEACSFIEDVREKSERDGLVGLQQKLISDILKEKDLKISDKYDGVINIKNRLCCKRILLVLDDVDKLDQLKFLVGEHDWFGPGSRIIITTRDEHVLKTHEVNEIYEVDGLNGEHALQLFSSKAFKGKHVQDDYLELSNHFLKYARGLPLALEVLGSFLIGKSIAEWKSALERLKQFPERIIFQVLKISFDGLHDTEKEIFLHIACFFNHRRKDSVVEVLDSLGLYAVIGLKELINKSLLKIDSANDLWMHDLLEEMGKNIVFQECPNDCGRRSRLWNNEDIENVLKKNQGTEAVQAMSMGSIFLEEQGGTWNPDAFLKMYNLRFLEVYQTVYVPTHLPGDLRILDWVGYPSKSLPSSFQSDKLVRLCLQESHIEKLWIGIKNFDKLKFIDLSFSLNLIISPELTGVPNLEILNLHNCQSLRELHPSVAFLKKLVVLDLARCTNLSCLPRNFEMDSLITLDLYYCSMLKKIPESVGNMECLQSLNLNCTPIMELPSSVGSLIGLTSLDLNDCKNLVCLPSTICSLNSLECLDLHGCSNIDNLPENLGNLKGLKFLHLSGTAIEGLPSSIERLTSLTSLTLKDCKNLVCLPSTICSLNSLECLHLCGCSNIDNLPENLGNLEGLKFLDLSGTSIKELPSSFKRLTSLTSLTLLNCKKLVCLPNIFCGFELYGSLNLSTCSGFKNFPENLWMIEDLKNLDLSGTAIEGLPSSIERLTSLTSLTLKNCKNLVCLPSTICSLNSLEYIDLCGCSNIDNLPENLGNLEGLKFLDLSGTSIKELPSSIERLTSLTSLTLLNCKKLVCLPNTTCGFKLYGALNLSTCSGFKNLPENLWMIEDLEKLNLSGTAIEGLPSSIERLTSLTILTLRYCTNLVHLPSTICSLKLLNSLDLYGCLKFVNFPKNIGNMKGLEVLNLCWTAIKEVPSSIVLLKNLKHLHIRGWTLSEFYSQPASSLESMGPLWTSLFSLPTSPDTERILLPSFLYYSLPTSSNSVGLLLPSLSGLRSLTYLRISDCDLWSIPNDIGCLFSLEILNLSGNNFVSLPESMSQLYNLQRLYLEGCKRLQSLENVPSTINFVIANDCISLERLPELQFYPFRSDHSHLNFQCLNCFKLVDYIQSGGNMFKGLTHVIIPGSEIPKWFSLERQCDNIQVSFAGCDKLMGIALSVGFVPNGSRQYYSDWQLSCSFHVNGFKIAYFVQSYYLTTKYGKVESPHLWFLYLSTHHSVSNWGKICSHIDANGFSQLEIKILVDNVEVEKIGVHLVYKQDIEDSNETMVQCINNSSTLYGDLGVIHHDIDNSDIESSRNKQSHDVDDGAGSSGEGYSDKEPQPKWIHRVREFMTDSEDLSQREIFDFFAKDEMSKKLESIHGGKSNSYHDIEDFNQTITQLSINSRTLSEDLGDHCHDLYNLAAEGSRNKRSRDEEDGAGPSGEAYSNDEPHPKTWRMYGVL</sequence>
<dbReference type="InterPro" id="IPR044974">
    <property type="entry name" value="Disease_R_plants"/>
</dbReference>
<evidence type="ECO:0000259" key="6">
    <source>
        <dbReference type="PROSITE" id="PS50104"/>
    </source>
</evidence>
<dbReference type="InterPro" id="IPR027417">
    <property type="entry name" value="P-loop_NTPase"/>
</dbReference>
<keyword evidence="4" id="KW-0520">NAD</keyword>
<proteinExistence type="predicted"/>
<dbReference type="Gene3D" id="3.80.10.10">
    <property type="entry name" value="Ribonuclease Inhibitor"/>
    <property type="match status" value="5"/>
</dbReference>
<dbReference type="Gramene" id="QL11p043122:mrna">
    <property type="protein sequence ID" value="QL11p043122:mrna"/>
    <property type="gene ID" value="QL11p043122"/>
</dbReference>
<evidence type="ECO:0000313" key="7">
    <source>
        <dbReference type="EnsemblPlants" id="QL11p043122:mrna"/>
    </source>
</evidence>
<dbReference type="PANTHER" id="PTHR11017">
    <property type="entry name" value="LEUCINE-RICH REPEAT-CONTAINING PROTEIN"/>
    <property type="match status" value="1"/>
</dbReference>
<dbReference type="InterPro" id="IPR001611">
    <property type="entry name" value="Leu-rich_rpt"/>
</dbReference>
<dbReference type="InterPro" id="IPR055414">
    <property type="entry name" value="LRR_R13L4/SHOC2-like"/>
</dbReference>
<dbReference type="Pfam" id="PF00931">
    <property type="entry name" value="NB-ARC"/>
    <property type="match status" value="1"/>
</dbReference>
<dbReference type="Pfam" id="PF23598">
    <property type="entry name" value="LRR_14"/>
    <property type="match status" value="2"/>
</dbReference>
<dbReference type="PANTHER" id="PTHR11017:SF573">
    <property type="entry name" value="ADP-RIBOSYL CYCLASE_CYCLIC ADP-RIBOSE HYDROLASE"/>
    <property type="match status" value="1"/>
</dbReference>
<keyword evidence="8" id="KW-1185">Reference proteome</keyword>
<dbReference type="EMBL" id="LRBV02000011">
    <property type="status" value="NOT_ANNOTATED_CDS"/>
    <property type="molecule type" value="Genomic_DNA"/>
</dbReference>
<dbReference type="InterPro" id="IPR002182">
    <property type="entry name" value="NB-ARC"/>
</dbReference>
<dbReference type="SUPFAM" id="SSF52200">
    <property type="entry name" value="Toll/Interleukin receptor TIR domain"/>
    <property type="match status" value="1"/>
</dbReference>
<dbReference type="Gene3D" id="1.10.8.430">
    <property type="entry name" value="Helical domain of apoptotic protease-activating factors"/>
    <property type="match status" value="1"/>
</dbReference>
<dbReference type="SUPFAM" id="SSF52058">
    <property type="entry name" value="L domain-like"/>
    <property type="match status" value="2"/>
</dbReference>
<keyword evidence="2" id="KW-0677">Repeat</keyword>
<dbReference type="PROSITE" id="PS50104">
    <property type="entry name" value="TIR"/>
    <property type="match status" value="1"/>
</dbReference>
<feature type="region of interest" description="Disordered" evidence="5">
    <location>
        <begin position="1726"/>
        <end position="1761"/>
    </location>
</feature>
<dbReference type="OMA" id="HYCDESA"/>
<evidence type="ECO:0000256" key="5">
    <source>
        <dbReference type="SAM" id="MobiDB-lite"/>
    </source>
</evidence>
<dbReference type="PROSITE" id="PS51450">
    <property type="entry name" value="LRR"/>
    <property type="match status" value="1"/>
</dbReference>
<dbReference type="SMART" id="SM00369">
    <property type="entry name" value="LRR_TYP"/>
    <property type="match status" value="10"/>
</dbReference>
<dbReference type="Gene3D" id="3.40.50.10140">
    <property type="entry name" value="Toll/interleukin-1 receptor homology (TIR) domain"/>
    <property type="match status" value="1"/>
</dbReference>
<dbReference type="GO" id="GO:0043531">
    <property type="term" value="F:ADP binding"/>
    <property type="evidence" value="ECO:0007669"/>
    <property type="project" value="InterPro"/>
</dbReference>
<evidence type="ECO:0000313" key="8">
    <source>
        <dbReference type="Proteomes" id="UP000594261"/>
    </source>
</evidence>
<feature type="domain" description="TIR" evidence="6">
    <location>
        <begin position="92"/>
        <end position="261"/>
    </location>
</feature>